<evidence type="ECO:0000256" key="5">
    <source>
        <dbReference type="RuleBase" id="RU000660"/>
    </source>
</evidence>
<protein>
    <recommendedName>
        <fullName evidence="4">Large ribosomal subunit protein bL17</fullName>
    </recommendedName>
</protein>
<organism evidence="6 7">
    <name type="scientific">Candidatus Veblenbacteria bacterium RIFOXYB1_FULL_43_13</name>
    <dbReference type="NCBI Taxonomy" id="1802426"/>
    <lineage>
        <taxon>Bacteria</taxon>
        <taxon>Candidatus Vebleniibacteriota</taxon>
    </lineage>
</organism>
<dbReference type="EMBL" id="MHTC01000015">
    <property type="protein sequence ID" value="OHA55440.1"/>
    <property type="molecule type" value="Genomic_DNA"/>
</dbReference>
<dbReference type="SUPFAM" id="SSF64263">
    <property type="entry name" value="Prokaryotic ribosomal protein L17"/>
    <property type="match status" value="1"/>
</dbReference>
<proteinExistence type="inferred from homology"/>
<comment type="subunit">
    <text evidence="4">Part of the 50S ribosomal subunit. Contacts protein L32.</text>
</comment>
<dbReference type="Pfam" id="PF01196">
    <property type="entry name" value="Ribosomal_L17"/>
    <property type="match status" value="1"/>
</dbReference>
<dbReference type="InterPro" id="IPR047859">
    <property type="entry name" value="Ribosomal_bL17_CS"/>
</dbReference>
<dbReference type="PROSITE" id="PS01167">
    <property type="entry name" value="RIBOSOMAL_L17"/>
    <property type="match status" value="1"/>
</dbReference>
<dbReference type="GO" id="GO:0022625">
    <property type="term" value="C:cytosolic large ribosomal subunit"/>
    <property type="evidence" value="ECO:0007669"/>
    <property type="project" value="TreeGrafter"/>
</dbReference>
<dbReference type="Proteomes" id="UP000177575">
    <property type="component" value="Unassembled WGS sequence"/>
</dbReference>
<dbReference type="NCBIfam" id="TIGR00059">
    <property type="entry name" value="L17"/>
    <property type="match status" value="1"/>
</dbReference>
<reference evidence="6 7" key="1">
    <citation type="journal article" date="2016" name="Nat. Commun.">
        <title>Thousands of microbial genomes shed light on interconnected biogeochemical processes in an aquifer system.</title>
        <authorList>
            <person name="Anantharaman K."/>
            <person name="Brown C.T."/>
            <person name="Hug L.A."/>
            <person name="Sharon I."/>
            <person name="Castelle C.J."/>
            <person name="Probst A.J."/>
            <person name="Thomas B.C."/>
            <person name="Singh A."/>
            <person name="Wilkins M.J."/>
            <person name="Karaoz U."/>
            <person name="Brodie E.L."/>
            <person name="Williams K.H."/>
            <person name="Hubbard S.S."/>
            <person name="Banfield J.F."/>
        </authorList>
    </citation>
    <scope>NUCLEOTIDE SEQUENCE [LARGE SCALE GENOMIC DNA]</scope>
</reference>
<evidence type="ECO:0000256" key="2">
    <source>
        <dbReference type="ARBA" id="ARBA00022980"/>
    </source>
</evidence>
<evidence type="ECO:0000256" key="4">
    <source>
        <dbReference type="HAMAP-Rule" id="MF_01368"/>
    </source>
</evidence>
<dbReference type="Gene3D" id="3.90.1030.10">
    <property type="entry name" value="Ribosomal protein L17"/>
    <property type="match status" value="1"/>
</dbReference>
<name>A0A1G2Q4C9_9BACT</name>
<dbReference type="GO" id="GO:0003735">
    <property type="term" value="F:structural constituent of ribosome"/>
    <property type="evidence" value="ECO:0007669"/>
    <property type="project" value="InterPro"/>
</dbReference>
<evidence type="ECO:0000256" key="3">
    <source>
        <dbReference type="ARBA" id="ARBA00023274"/>
    </source>
</evidence>
<dbReference type="HAMAP" id="MF_01368">
    <property type="entry name" value="Ribosomal_bL17"/>
    <property type="match status" value="1"/>
</dbReference>
<dbReference type="PANTHER" id="PTHR14413">
    <property type="entry name" value="RIBOSOMAL PROTEIN L17"/>
    <property type="match status" value="1"/>
</dbReference>
<comment type="caution">
    <text evidence="6">The sequence shown here is derived from an EMBL/GenBank/DDBJ whole genome shotgun (WGS) entry which is preliminary data.</text>
</comment>
<dbReference type="PANTHER" id="PTHR14413:SF16">
    <property type="entry name" value="LARGE RIBOSOMAL SUBUNIT PROTEIN BL17M"/>
    <property type="match status" value="1"/>
</dbReference>
<evidence type="ECO:0000313" key="7">
    <source>
        <dbReference type="Proteomes" id="UP000177575"/>
    </source>
</evidence>
<evidence type="ECO:0000313" key="6">
    <source>
        <dbReference type="EMBL" id="OHA55440.1"/>
    </source>
</evidence>
<dbReference type="InterPro" id="IPR000456">
    <property type="entry name" value="Ribosomal_bL17"/>
</dbReference>
<dbReference type="AlphaFoldDB" id="A0A1G2Q4C9"/>
<dbReference type="InterPro" id="IPR036373">
    <property type="entry name" value="Ribosomal_bL17_sf"/>
</dbReference>
<sequence>MRHRKKGAILSRKIGPRRSLLKNLAASLVLYEKIKTTEAKAKAIRSYVERLVTKAKSPTLANRRLLLKFLPTEGPVKKLIEVLGPRYQDRRGGYLRITKLGARVGDRAKVVIIEFV</sequence>
<keyword evidence="2 4" id="KW-0689">Ribosomal protein</keyword>
<accession>A0A1G2Q4C9</accession>
<gene>
    <name evidence="4" type="primary">rplQ</name>
    <name evidence="6" type="ORF">A2388_01425</name>
</gene>
<keyword evidence="3 4" id="KW-0687">Ribonucleoprotein</keyword>
<dbReference type="GO" id="GO:0006412">
    <property type="term" value="P:translation"/>
    <property type="evidence" value="ECO:0007669"/>
    <property type="project" value="UniProtKB-UniRule"/>
</dbReference>
<comment type="similarity">
    <text evidence="1 4 5">Belongs to the bacterial ribosomal protein bL17 family.</text>
</comment>
<evidence type="ECO:0000256" key="1">
    <source>
        <dbReference type="ARBA" id="ARBA00008777"/>
    </source>
</evidence>